<gene>
    <name evidence="6" type="ORF">RSE6_03433</name>
</gene>
<dbReference type="PANTHER" id="PTHR45646">
    <property type="entry name" value="SERINE/THREONINE-PROTEIN KINASE DOA-RELATED"/>
    <property type="match status" value="1"/>
</dbReference>
<dbReference type="GO" id="GO:0043484">
    <property type="term" value="P:regulation of RNA splicing"/>
    <property type="evidence" value="ECO:0007669"/>
    <property type="project" value="TreeGrafter"/>
</dbReference>
<evidence type="ECO:0000256" key="4">
    <source>
        <dbReference type="ARBA" id="ARBA00022777"/>
    </source>
</evidence>
<evidence type="ECO:0000313" key="7">
    <source>
        <dbReference type="Proteomes" id="UP000177625"/>
    </source>
</evidence>
<dbReference type="InterPro" id="IPR051175">
    <property type="entry name" value="CLK_kinases"/>
</dbReference>
<dbReference type="GO" id="GO:0004674">
    <property type="term" value="F:protein serine/threonine kinase activity"/>
    <property type="evidence" value="ECO:0007669"/>
    <property type="project" value="UniProtKB-KW"/>
</dbReference>
<proteinExistence type="predicted"/>
<keyword evidence="3" id="KW-0547">Nucleotide-binding</keyword>
<evidence type="ECO:0000313" key="6">
    <source>
        <dbReference type="EMBL" id="CZT43401.1"/>
    </source>
</evidence>
<dbReference type="InterPro" id="IPR011009">
    <property type="entry name" value="Kinase-like_dom_sf"/>
</dbReference>
<dbReference type="PANTHER" id="PTHR45646:SF11">
    <property type="entry name" value="SERINE_THREONINE-PROTEIN KINASE DOA"/>
    <property type="match status" value="1"/>
</dbReference>
<name>A0A1E1M2S0_RHYSE</name>
<sequence>MGPHAVAYVLIWNMMEGKDLFTNLKDEQGHYNVHAHLAQMIALLGPPPKALLERERSFRKLTFTPEIQNPKGESCRNAFQYFGGPFFDDNGVFVRKDLIPQRLGITETITLFQGEEKQQFLDFVSKMLQWQPEKRSTAKDLLEDPFLQLDDEAY</sequence>
<accession>A0A1E1M2S0</accession>
<keyword evidence="7" id="KW-1185">Reference proteome</keyword>
<dbReference type="AlphaFoldDB" id="A0A1E1M2S0"/>
<evidence type="ECO:0000256" key="1">
    <source>
        <dbReference type="ARBA" id="ARBA00022527"/>
    </source>
</evidence>
<organism evidence="6 7">
    <name type="scientific">Rhynchosporium secalis</name>
    <name type="common">Barley scald fungus</name>
    <dbReference type="NCBI Taxonomy" id="38038"/>
    <lineage>
        <taxon>Eukaryota</taxon>
        <taxon>Fungi</taxon>
        <taxon>Dikarya</taxon>
        <taxon>Ascomycota</taxon>
        <taxon>Pezizomycotina</taxon>
        <taxon>Leotiomycetes</taxon>
        <taxon>Helotiales</taxon>
        <taxon>Ploettnerulaceae</taxon>
        <taxon>Rhynchosporium</taxon>
    </lineage>
</organism>
<dbReference type="EMBL" id="FJVC01000124">
    <property type="protein sequence ID" value="CZT43401.1"/>
    <property type="molecule type" value="Genomic_DNA"/>
</dbReference>
<evidence type="ECO:0000256" key="3">
    <source>
        <dbReference type="ARBA" id="ARBA00022741"/>
    </source>
</evidence>
<dbReference type="GO" id="GO:0005524">
    <property type="term" value="F:ATP binding"/>
    <property type="evidence" value="ECO:0007669"/>
    <property type="project" value="UniProtKB-KW"/>
</dbReference>
<evidence type="ECO:0000256" key="5">
    <source>
        <dbReference type="ARBA" id="ARBA00022840"/>
    </source>
</evidence>
<dbReference type="SUPFAM" id="SSF56112">
    <property type="entry name" value="Protein kinase-like (PK-like)"/>
    <property type="match status" value="1"/>
</dbReference>
<dbReference type="Proteomes" id="UP000177625">
    <property type="component" value="Unassembled WGS sequence"/>
</dbReference>
<keyword evidence="2" id="KW-0808">Transferase</keyword>
<dbReference type="Gene3D" id="1.10.510.10">
    <property type="entry name" value="Transferase(Phosphotransferase) domain 1"/>
    <property type="match status" value="1"/>
</dbReference>
<protein>
    <submittedName>
        <fullName evidence="6">Related to protein kinase</fullName>
    </submittedName>
</protein>
<keyword evidence="4 6" id="KW-0418">Kinase</keyword>
<reference evidence="7" key="1">
    <citation type="submission" date="2016-03" db="EMBL/GenBank/DDBJ databases">
        <authorList>
            <person name="Guldener U."/>
        </authorList>
    </citation>
    <scope>NUCLEOTIDE SEQUENCE [LARGE SCALE GENOMIC DNA]</scope>
</reference>
<evidence type="ECO:0000256" key="2">
    <source>
        <dbReference type="ARBA" id="ARBA00022679"/>
    </source>
</evidence>
<keyword evidence="5" id="KW-0067">ATP-binding</keyword>
<keyword evidence="1" id="KW-0723">Serine/threonine-protein kinase</keyword>
<dbReference type="GO" id="GO:0005634">
    <property type="term" value="C:nucleus"/>
    <property type="evidence" value="ECO:0007669"/>
    <property type="project" value="TreeGrafter"/>
</dbReference>